<comment type="caution">
    <text evidence="1">The sequence shown here is derived from an EMBL/GenBank/DDBJ whole genome shotgun (WGS) entry which is preliminary data.</text>
</comment>
<dbReference type="AlphaFoldDB" id="A0A9P7EE41"/>
<dbReference type="OrthoDB" id="10453916at2759"/>
<evidence type="ECO:0000313" key="2">
    <source>
        <dbReference type="Proteomes" id="UP000807769"/>
    </source>
</evidence>
<name>A0A9P7EE41_9AGAM</name>
<protein>
    <submittedName>
        <fullName evidence="1">Uncharacterized protein</fullName>
    </submittedName>
</protein>
<reference evidence="1" key="1">
    <citation type="journal article" date="2020" name="New Phytol.">
        <title>Comparative genomics reveals dynamic genome evolution in host specialist ectomycorrhizal fungi.</title>
        <authorList>
            <person name="Lofgren L.A."/>
            <person name="Nguyen N.H."/>
            <person name="Vilgalys R."/>
            <person name="Ruytinx J."/>
            <person name="Liao H.L."/>
            <person name="Branco S."/>
            <person name="Kuo A."/>
            <person name="LaButti K."/>
            <person name="Lipzen A."/>
            <person name="Andreopoulos W."/>
            <person name="Pangilinan J."/>
            <person name="Riley R."/>
            <person name="Hundley H."/>
            <person name="Na H."/>
            <person name="Barry K."/>
            <person name="Grigoriev I.V."/>
            <person name="Stajich J.E."/>
            <person name="Kennedy P.G."/>
        </authorList>
    </citation>
    <scope>NUCLEOTIDE SEQUENCE</scope>
    <source>
        <strain evidence="1">MN1</strain>
    </source>
</reference>
<proteinExistence type="predicted"/>
<dbReference type="GeneID" id="64635545"/>
<dbReference type="EMBL" id="JABBWG010000010">
    <property type="protein sequence ID" value="KAG1819098.1"/>
    <property type="molecule type" value="Genomic_DNA"/>
</dbReference>
<gene>
    <name evidence="1" type="ORF">BJ212DRAFT_1495423</name>
</gene>
<dbReference type="Proteomes" id="UP000807769">
    <property type="component" value="Unassembled WGS sequence"/>
</dbReference>
<sequence>MTNYIQLISGHWPFNNASKQLNCAQAALLDCTNIPAQQFCEEICDQLICNDKTWETTNVKLLEVLTCLEEVQVGLQGLEASVLEETGISGFFKDISAISKWCRNIISAIEELWCRQGELLYQTLALKESTTKLWHYKGCQVSIYVWLSQLCLWLLYFARASAFNPRGSRTKRGKVTRVEVKAHTESGRMHEAWESRVLIGESVQRARNVTGD</sequence>
<evidence type="ECO:0000313" key="1">
    <source>
        <dbReference type="EMBL" id="KAG1819098.1"/>
    </source>
</evidence>
<accession>A0A9P7EE41</accession>
<organism evidence="1 2">
    <name type="scientific">Suillus subaureus</name>
    <dbReference type="NCBI Taxonomy" id="48587"/>
    <lineage>
        <taxon>Eukaryota</taxon>
        <taxon>Fungi</taxon>
        <taxon>Dikarya</taxon>
        <taxon>Basidiomycota</taxon>
        <taxon>Agaricomycotina</taxon>
        <taxon>Agaricomycetes</taxon>
        <taxon>Agaricomycetidae</taxon>
        <taxon>Boletales</taxon>
        <taxon>Suillineae</taxon>
        <taxon>Suillaceae</taxon>
        <taxon>Suillus</taxon>
    </lineage>
</organism>
<keyword evidence="2" id="KW-1185">Reference proteome</keyword>
<dbReference type="RefSeq" id="XP_041194775.1">
    <property type="nucleotide sequence ID" value="XM_041341529.1"/>
</dbReference>